<keyword evidence="2" id="KW-1185">Reference proteome</keyword>
<keyword evidence="1" id="KW-0378">Hydrolase</keyword>
<dbReference type="InterPro" id="IPR029058">
    <property type="entry name" value="AB_hydrolase_fold"/>
</dbReference>
<gene>
    <name evidence="1" type="ORF">N7E81_09360</name>
</gene>
<organism evidence="1 2">
    <name type="scientific">Reichenbachiella carrageenanivorans</name>
    <dbReference type="NCBI Taxonomy" id="2979869"/>
    <lineage>
        <taxon>Bacteria</taxon>
        <taxon>Pseudomonadati</taxon>
        <taxon>Bacteroidota</taxon>
        <taxon>Cytophagia</taxon>
        <taxon>Cytophagales</taxon>
        <taxon>Reichenbachiellaceae</taxon>
        <taxon>Reichenbachiella</taxon>
    </lineage>
</organism>
<accession>A0ABY6D549</accession>
<evidence type="ECO:0000313" key="2">
    <source>
        <dbReference type="Proteomes" id="UP001062165"/>
    </source>
</evidence>
<dbReference type="Gene3D" id="3.40.50.1820">
    <property type="entry name" value="alpha/beta hydrolase"/>
    <property type="match status" value="1"/>
</dbReference>
<dbReference type="SUPFAM" id="SSF53474">
    <property type="entry name" value="alpha/beta-Hydrolases"/>
    <property type="match status" value="1"/>
</dbReference>
<proteinExistence type="predicted"/>
<dbReference type="Proteomes" id="UP001062165">
    <property type="component" value="Chromosome"/>
</dbReference>
<evidence type="ECO:0000313" key="1">
    <source>
        <dbReference type="EMBL" id="UXX81297.1"/>
    </source>
</evidence>
<protein>
    <submittedName>
        <fullName evidence="1">Alpha/beta hydrolase</fullName>
    </submittedName>
</protein>
<dbReference type="GO" id="GO:0016787">
    <property type="term" value="F:hydrolase activity"/>
    <property type="evidence" value="ECO:0007669"/>
    <property type="project" value="UniProtKB-KW"/>
</dbReference>
<reference evidence="1" key="1">
    <citation type="submission" date="2022-10" db="EMBL/GenBank/DDBJ databases">
        <title>Comparative genomics and taxonomic characterization of three novel marine species of genus Reichenbachiella exhibiting antioxidant and polysaccharide degradation activities.</title>
        <authorList>
            <person name="Muhammad N."/>
            <person name="Lee Y.-J."/>
            <person name="Ko J."/>
            <person name="Kim S.-G."/>
        </authorList>
    </citation>
    <scope>NUCLEOTIDE SEQUENCE</scope>
    <source>
        <strain evidence="1">Wsw4-B4</strain>
    </source>
</reference>
<name>A0ABY6D549_9BACT</name>
<dbReference type="RefSeq" id="WP_263053021.1">
    <property type="nucleotide sequence ID" value="NZ_CP106735.1"/>
</dbReference>
<sequence length="278" mass="30622">MRRIATVVLLVLVGVKVGLWAAPDKILKNNNDMTQSKSQRDTLIQLYDSSLVQEPEILRDTEHRVLKYTKVSSPVVELFIPNPAKDNGKTLIVCPGGGYQLLAMDLEGYEVVDWLTGLGYSVGLLQYSVPQQKDRAMQDLKKAVDQVRQWMAVQGKSKLGVMGFSAGAHLSLRSSSSTKEATPVADVDFVLAIYPAYLDHETPIEWGINKNMPDTFIFSTADDGYGQKIPAFVDALSKIGINPFVRILPDGGHGYGLRKGNVAAETWPKLAEAWMAKQ</sequence>
<dbReference type="EMBL" id="CP106735">
    <property type="protein sequence ID" value="UXX81297.1"/>
    <property type="molecule type" value="Genomic_DNA"/>
</dbReference>